<comment type="caution">
    <text evidence="2">The sequence shown here is derived from an EMBL/GenBank/DDBJ whole genome shotgun (WGS) entry which is preliminary data.</text>
</comment>
<sequence>MSAPKSNSTPANNVNVSTAAATYTGEQRDITWELKQPKQAEGVEKDRTHANDKASMSSGRVDDGVGDGGENSEDVNGEMLMFLEDEETIIRGGIPMWMGRIKKVGNRDLPVPET</sequence>
<reference evidence="2 3" key="1">
    <citation type="submission" date="2013-03" db="EMBL/GenBank/DDBJ databases">
        <title>The Genome Sequence of Cladophialophora psammophila CBS 110553.</title>
        <authorList>
            <consortium name="The Broad Institute Genomics Platform"/>
            <person name="Cuomo C."/>
            <person name="de Hoog S."/>
            <person name="Gorbushina A."/>
            <person name="Walker B."/>
            <person name="Young S.K."/>
            <person name="Zeng Q."/>
            <person name="Gargeya S."/>
            <person name="Fitzgerald M."/>
            <person name="Haas B."/>
            <person name="Abouelleil A."/>
            <person name="Allen A.W."/>
            <person name="Alvarado L."/>
            <person name="Arachchi H.M."/>
            <person name="Berlin A.M."/>
            <person name="Chapman S.B."/>
            <person name="Gainer-Dewar J."/>
            <person name="Goldberg J."/>
            <person name="Griggs A."/>
            <person name="Gujja S."/>
            <person name="Hansen M."/>
            <person name="Howarth C."/>
            <person name="Imamovic A."/>
            <person name="Ireland A."/>
            <person name="Larimer J."/>
            <person name="McCowan C."/>
            <person name="Murphy C."/>
            <person name="Pearson M."/>
            <person name="Poon T.W."/>
            <person name="Priest M."/>
            <person name="Roberts A."/>
            <person name="Saif S."/>
            <person name="Shea T."/>
            <person name="Sisk P."/>
            <person name="Sykes S."/>
            <person name="Wortman J."/>
            <person name="Nusbaum C."/>
            <person name="Birren B."/>
        </authorList>
    </citation>
    <scope>NUCLEOTIDE SEQUENCE [LARGE SCALE GENOMIC DNA]</scope>
    <source>
        <strain evidence="2 3">CBS 110553</strain>
    </source>
</reference>
<protein>
    <submittedName>
        <fullName evidence="2">Uncharacterized protein</fullName>
    </submittedName>
</protein>
<accession>W9W356</accession>
<gene>
    <name evidence="2" type="ORF">A1O5_12055</name>
</gene>
<keyword evidence="3" id="KW-1185">Reference proteome</keyword>
<name>W9W356_9EURO</name>
<feature type="region of interest" description="Disordered" evidence="1">
    <location>
        <begin position="1"/>
        <end position="74"/>
    </location>
</feature>
<dbReference type="OrthoDB" id="10410506at2759"/>
<proteinExistence type="predicted"/>
<feature type="compositionally biased region" description="Low complexity" evidence="1">
    <location>
        <begin position="9"/>
        <end position="24"/>
    </location>
</feature>
<evidence type="ECO:0000256" key="1">
    <source>
        <dbReference type="SAM" id="MobiDB-lite"/>
    </source>
</evidence>
<evidence type="ECO:0000313" key="2">
    <source>
        <dbReference type="EMBL" id="EXJ59430.1"/>
    </source>
</evidence>
<organism evidence="2 3">
    <name type="scientific">Cladophialophora psammophila CBS 110553</name>
    <dbReference type="NCBI Taxonomy" id="1182543"/>
    <lineage>
        <taxon>Eukaryota</taxon>
        <taxon>Fungi</taxon>
        <taxon>Dikarya</taxon>
        <taxon>Ascomycota</taxon>
        <taxon>Pezizomycotina</taxon>
        <taxon>Eurotiomycetes</taxon>
        <taxon>Chaetothyriomycetidae</taxon>
        <taxon>Chaetothyriales</taxon>
        <taxon>Herpotrichiellaceae</taxon>
        <taxon>Cladophialophora</taxon>
    </lineage>
</organism>
<dbReference type="EMBL" id="AMGX01000031">
    <property type="protein sequence ID" value="EXJ59430.1"/>
    <property type="molecule type" value="Genomic_DNA"/>
</dbReference>
<evidence type="ECO:0000313" key="3">
    <source>
        <dbReference type="Proteomes" id="UP000019471"/>
    </source>
</evidence>
<dbReference type="Proteomes" id="UP000019471">
    <property type="component" value="Unassembled WGS sequence"/>
</dbReference>
<dbReference type="GeneID" id="19196741"/>
<dbReference type="AlphaFoldDB" id="W9W356"/>
<feature type="compositionally biased region" description="Basic and acidic residues" evidence="1">
    <location>
        <begin position="26"/>
        <end position="52"/>
    </location>
</feature>
<dbReference type="RefSeq" id="XP_007750814.1">
    <property type="nucleotide sequence ID" value="XM_007752624.1"/>
</dbReference>
<dbReference type="HOGENOM" id="CLU_2236313_0_0_1"/>